<keyword evidence="11" id="KW-0539">Nucleus</keyword>
<comment type="caution">
    <text evidence="17">The sequence shown here is derived from an EMBL/GenBank/DDBJ whole genome shotgun (WGS) entry which is preliminary data.</text>
</comment>
<keyword evidence="7" id="KW-0101">Branched-chain amino acid catabolism</keyword>
<comment type="catalytic activity">
    <reaction evidence="12">
        <text>3-hydroxy-2-methylpropanoate + NAD(+) = 2-methyl-3-oxopropanoate + NADH + H(+)</text>
        <dbReference type="Rhea" id="RHEA:17681"/>
        <dbReference type="ChEBI" id="CHEBI:11805"/>
        <dbReference type="ChEBI" id="CHEBI:15378"/>
        <dbReference type="ChEBI" id="CHEBI:57540"/>
        <dbReference type="ChEBI" id="CHEBI:57700"/>
        <dbReference type="ChEBI" id="CHEBI:57945"/>
        <dbReference type="EC" id="1.1.1.31"/>
    </reaction>
</comment>
<dbReference type="SUPFAM" id="SSF50998">
    <property type="entry name" value="Quinoprotein alcohol dehydrogenase-like"/>
    <property type="match status" value="1"/>
</dbReference>
<dbReference type="InterPro" id="IPR004871">
    <property type="entry name" value="RSE1/DDB1/CPSF1_C"/>
</dbReference>
<evidence type="ECO:0000313" key="18">
    <source>
        <dbReference type="Proteomes" id="UP000242877"/>
    </source>
</evidence>
<dbReference type="EC" id="1.1.1.31" evidence="5"/>
<dbReference type="Pfam" id="PF03178">
    <property type="entry name" value="CPSF_A"/>
    <property type="match status" value="1"/>
</dbReference>
<evidence type="ECO:0000256" key="6">
    <source>
        <dbReference type="ARBA" id="ARBA00014577"/>
    </source>
</evidence>
<keyword evidence="10" id="KW-0520">NAD</keyword>
<dbReference type="Proteomes" id="UP000242877">
    <property type="component" value="Unassembled WGS sequence"/>
</dbReference>
<dbReference type="Pfam" id="PF23726">
    <property type="entry name" value="Beta-prop_RSE1_2nd"/>
    <property type="match status" value="1"/>
</dbReference>
<dbReference type="Gene3D" id="1.10.150.910">
    <property type="match status" value="1"/>
</dbReference>
<dbReference type="Gene3D" id="1.10.1040.10">
    <property type="entry name" value="N-(1-d-carboxylethyl)-l-norvaline Dehydrogenase, domain 2"/>
    <property type="match status" value="1"/>
</dbReference>
<proteinExistence type="inferred from homology"/>
<dbReference type="PANTHER" id="PTHR10644">
    <property type="entry name" value="DNA REPAIR/RNA PROCESSING CPSF FAMILY"/>
    <property type="match status" value="1"/>
</dbReference>
<comment type="pathway">
    <text evidence="2">Amino-acid degradation; L-valine degradation.</text>
</comment>
<keyword evidence="18" id="KW-1185">Reference proteome</keyword>
<comment type="subcellular location">
    <subcellularLocation>
        <location evidence="1">Nucleus</location>
    </subcellularLocation>
</comment>
<feature type="domain" description="RSE1/DDB1/CPSF1 first beta-propeller" evidence="15">
    <location>
        <begin position="157"/>
        <end position="529"/>
    </location>
</feature>
<comment type="similarity">
    <text evidence="4">Belongs to the DDB1 family.</text>
</comment>
<feature type="compositionally biased region" description="Low complexity" evidence="13">
    <location>
        <begin position="201"/>
        <end position="220"/>
    </location>
</feature>
<evidence type="ECO:0000256" key="4">
    <source>
        <dbReference type="ARBA" id="ARBA00007453"/>
    </source>
</evidence>
<dbReference type="InterPro" id="IPR058543">
    <property type="entry name" value="Beta-prop_RSE1/DDB1/CPSF1_2nd"/>
</dbReference>
<dbReference type="InterPro" id="IPR011047">
    <property type="entry name" value="Quinoprotein_ADH-like_sf"/>
</dbReference>
<dbReference type="InterPro" id="IPR013328">
    <property type="entry name" value="6PGD_dom2"/>
</dbReference>
<dbReference type="EMBL" id="AZGZ01000013">
    <property type="protein sequence ID" value="KZZ91578.1"/>
    <property type="molecule type" value="Genomic_DNA"/>
</dbReference>
<evidence type="ECO:0000259" key="14">
    <source>
        <dbReference type="Pfam" id="PF03178"/>
    </source>
</evidence>
<evidence type="ECO:0000256" key="1">
    <source>
        <dbReference type="ARBA" id="ARBA00004123"/>
    </source>
</evidence>
<feature type="domain" description="RSE1/DDB1/CPSF1 second beta-propeller" evidence="16">
    <location>
        <begin position="584"/>
        <end position="897"/>
    </location>
</feature>
<evidence type="ECO:0000259" key="16">
    <source>
        <dbReference type="Pfam" id="PF23726"/>
    </source>
</evidence>
<feature type="domain" description="RSE1/DDB1/CPSF1 C-terminal" evidence="14">
    <location>
        <begin position="946"/>
        <end position="1272"/>
    </location>
</feature>
<sequence>MGHTPDPNSSSTATDIAERAEKTLLMMGSKVWRMGPQGAGLAAKLINNYMLGLINVATAEGMYMGEKLGLDAKVLRDMIASSTGRNWSNDVNNPVPGVSPGAPASRGYEGGFGIGLMRKDLGLFEKGVIEAGGKLELMERVMEVYRDAERGYPGKDFSVVKSNRLEVYALTPDGLSLKHTVAIWGKPVILEKLVFSQSPSSVSTYSGPSSLSSSTSSSSTRDTRDHLFVATDRQLYFTLSWDNTTSQLKTEQKYIDISDPSSRLSLQGDRALIDPGRRYMVLEIYEGNVTIIPIITDKDISRKRKHGATSAIATYGGGGNAVDGRQLRAGDLAEPTQCRIEELLVRSSAFLYRESDISPPRVAFLYEDSRADVRVKVRELKFAEGVAELRPLDMFNETIDAGSSHLIPIPGSVGGMLVLGETSIRYMNDRTKRSFVRPLDEPTVFTCWEQIDESRWILGDDYCRLFFLMVEYDDSKKEVRGWKVDYLGISSHAAVMVHLGGGVVFIGSHQGDSQVIRITEGAFEVMQTFTNLAPILDFAVMDLGNRGDGHTMHEFSSGQARIVTGSGAFQDGSLRSVRSGVGIEELGILGEMEHATDLWGLRTKTTTPQKMLDTLVVSFVNETRVFDFSPTGEVEEQDTFYNFQLDQTTLFAANLPHDRFVQVTERGLRIAGNEQWQWEPSPGEAITAATANENYLVIVVNGTKLHAFSLAPDKMSEPRTYEFSENEQISGVNLSDELPTACIICHPQTATIRTVTFTGIEKELDISLGTPGDDVPRSVMVAQVLPNDAPSVFVAMADGSIISFNLDIKTYTPTKQNRILLSSEPASFKRLPRSSTTENGVFNVFATCEQPSLIYASEGRVVYSAADTEPGTRLCNFNTEAYPGSVAIATPNKLKLALVDSERTAQVHSLPVGETVYRTAYSQSERAFGIGSIKRELDAGVEIVTSHFILADEILFRKLSVYDLQPEELVSSVISFGLPNGQDALGKDVMKDVFAVGTAFADAAGTGESNGRILMFEVTENRELDLLLELPLKSSCRALAVMGENNDTLVVALIKSVAVYNISIDRFGDVHLMKVAAYRTSTAPTDIAVSGDIIAVADLMKSVSLVKYTPSTPSSRGTLVEIARHYQTVWSTCVAPVDKNTWLEGDAEGNLILLSRNINGVTAEDKRRMVVTGEFQLGEMVNKIRPVEVQTSPDAIVRPRAFMATVDGSIYMFGMVNPKYQDLLMRLQAHVSNIVTTPGGTSFNAFRSFRSKVRQGDEPFRFIDGGIVEMFLGLSVERQTKVVEAVNAAAELIQGEKVSVEKVVSMMEELKRMH</sequence>
<evidence type="ECO:0000256" key="7">
    <source>
        <dbReference type="ARBA" id="ARBA00022456"/>
    </source>
</evidence>
<dbReference type="GO" id="GO:0008442">
    <property type="term" value="F:3-hydroxyisobutyrate dehydrogenase activity"/>
    <property type="evidence" value="ECO:0007669"/>
    <property type="project" value="UniProtKB-EC"/>
</dbReference>
<evidence type="ECO:0000313" key="17">
    <source>
        <dbReference type="EMBL" id="KZZ91578.1"/>
    </source>
</evidence>
<dbReference type="VEuPathDB" id="FungiDB:AAP_03284"/>
<evidence type="ECO:0000256" key="5">
    <source>
        <dbReference type="ARBA" id="ARBA00012991"/>
    </source>
</evidence>
<evidence type="ECO:0000256" key="12">
    <source>
        <dbReference type="ARBA" id="ARBA00049197"/>
    </source>
</evidence>
<keyword evidence="9" id="KW-0560">Oxidoreductase</keyword>
<dbReference type="Pfam" id="PF10433">
    <property type="entry name" value="Beta-prop_RSE1_1st"/>
    <property type="match status" value="1"/>
</dbReference>
<dbReference type="InterPro" id="IPR008927">
    <property type="entry name" value="6-PGluconate_DH-like_C_sf"/>
</dbReference>
<dbReference type="GO" id="GO:0009083">
    <property type="term" value="P:branched-chain amino acid catabolic process"/>
    <property type="evidence" value="ECO:0007669"/>
    <property type="project" value="UniProtKB-KW"/>
</dbReference>
<dbReference type="GO" id="GO:0051287">
    <property type="term" value="F:NAD binding"/>
    <property type="evidence" value="ECO:0007669"/>
    <property type="project" value="InterPro"/>
</dbReference>
<gene>
    <name evidence="17" type="ORF">AAP_03284</name>
</gene>
<evidence type="ECO:0000256" key="2">
    <source>
        <dbReference type="ARBA" id="ARBA00005109"/>
    </source>
</evidence>
<dbReference type="Gene3D" id="2.130.10.10">
    <property type="entry name" value="YVTN repeat-like/Quinoprotein amine dehydrogenase"/>
    <property type="match status" value="3"/>
</dbReference>
<dbReference type="FunFam" id="1.10.1040.10:FF:000006">
    <property type="entry name" value="3-hydroxyisobutyrate dehydrogenase"/>
    <property type="match status" value="1"/>
</dbReference>
<keyword evidence="8" id="KW-0507">mRNA processing</keyword>
<feature type="region of interest" description="Disordered" evidence="13">
    <location>
        <begin position="201"/>
        <end position="223"/>
    </location>
</feature>
<reference evidence="17 18" key="1">
    <citation type="journal article" date="2016" name="Genome Biol. Evol.">
        <title>Divergent and convergent evolution of fungal pathogenicity.</title>
        <authorList>
            <person name="Shang Y."/>
            <person name="Xiao G."/>
            <person name="Zheng P."/>
            <person name="Cen K."/>
            <person name="Zhan S."/>
            <person name="Wang C."/>
        </authorList>
    </citation>
    <scope>NUCLEOTIDE SEQUENCE [LARGE SCALE GENOMIC DNA]</scope>
    <source>
        <strain evidence="17 18">ARSEF 7405</strain>
    </source>
</reference>
<dbReference type="InterPro" id="IPR018846">
    <property type="entry name" value="Beta-prop_RSE1/DDB1/CPSF1_1st"/>
</dbReference>
<evidence type="ECO:0000256" key="13">
    <source>
        <dbReference type="SAM" id="MobiDB-lite"/>
    </source>
</evidence>
<comment type="similarity">
    <text evidence="3">Belongs to the HIBADH-related family. 3-hydroxyisobutyrate dehydrogenase subfamily.</text>
</comment>
<dbReference type="GO" id="GO:0005634">
    <property type="term" value="C:nucleus"/>
    <property type="evidence" value="ECO:0007669"/>
    <property type="project" value="UniProtKB-SubCell"/>
</dbReference>
<dbReference type="GO" id="GO:0003676">
    <property type="term" value="F:nucleic acid binding"/>
    <property type="evidence" value="ECO:0007669"/>
    <property type="project" value="InterPro"/>
</dbReference>
<evidence type="ECO:0000256" key="10">
    <source>
        <dbReference type="ARBA" id="ARBA00023027"/>
    </source>
</evidence>
<dbReference type="GO" id="GO:0006397">
    <property type="term" value="P:mRNA processing"/>
    <property type="evidence" value="ECO:0007669"/>
    <property type="project" value="UniProtKB-KW"/>
</dbReference>
<dbReference type="SUPFAM" id="SSF48179">
    <property type="entry name" value="6-phosphogluconate dehydrogenase C-terminal domain-like"/>
    <property type="match status" value="1"/>
</dbReference>
<organism evidence="17 18">
    <name type="scientific">Ascosphaera apis ARSEF 7405</name>
    <dbReference type="NCBI Taxonomy" id="392613"/>
    <lineage>
        <taxon>Eukaryota</taxon>
        <taxon>Fungi</taxon>
        <taxon>Dikarya</taxon>
        <taxon>Ascomycota</taxon>
        <taxon>Pezizomycotina</taxon>
        <taxon>Eurotiomycetes</taxon>
        <taxon>Eurotiomycetidae</taxon>
        <taxon>Onygenales</taxon>
        <taxon>Ascosphaeraceae</taxon>
        <taxon>Ascosphaera</taxon>
    </lineage>
</organism>
<dbReference type="OrthoDB" id="433457at2759"/>
<dbReference type="InterPro" id="IPR050358">
    <property type="entry name" value="RSE1/DDB1/CFT1"/>
</dbReference>
<evidence type="ECO:0000256" key="9">
    <source>
        <dbReference type="ARBA" id="ARBA00023002"/>
    </source>
</evidence>
<dbReference type="InterPro" id="IPR015943">
    <property type="entry name" value="WD40/YVTN_repeat-like_dom_sf"/>
</dbReference>
<protein>
    <recommendedName>
        <fullName evidence="6">DNA damage-binding protein 1</fullName>
        <ecNumber evidence="5">1.1.1.31</ecNumber>
    </recommendedName>
</protein>
<name>A0A167YNY1_9EURO</name>
<accession>A0A167YNY1</accession>
<evidence type="ECO:0000256" key="11">
    <source>
        <dbReference type="ARBA" id="ARBA00023242"/>
    </source>
</evidence>
<evidence type="ECO:0000256" key="3">
    <source>
        <dbReference type="ARBA" id="ARBA00006013"/>
    </source>
</evidence>
<evidence type="ECO:0000256" key="8">
    <source>
        <dbReference type="ARBA" id="ARBA00022664"/>
    </source>
</evidence>
<evidence type="ECO:0000259" key="15">
    <source>
        <dbReference type="Pfam" id="PF10433"/>
    </source>
</evidence>